<dbReference type="RefSeq" id="WP_138790497.1">
    <property type="nucleotide sequence ID" value="NZ_JBHTGQ010000012.1"/>
</dbReference>
<protein>
    <recommendedName>
        <fullName evidence="3">Tetratricopeptide repeat-containing protein</fullName>
    </recommendedName>
</protein>
<sequence>MSQDVLEQQALASSNKAIACSVRQEYESALMHWRSALEPVRHDPVKYPIAYWIQSGIGDMLYRLQDYEGCIRASLEAKDWALANKVPLPIICIGRSYLALGDIDRGISYIQEARRMAGNSVLDALTDEEINRISERMRGG</sequence>
<evidence type="ECO:0008006" key="3">
    <source>
        <dbReference type="Google" id="ProtNLM"/>
    </source>
</evidence>
<keyword evidence="2" id="KW-1185">Reference proteome</keyword>
<gene>
    <name evidence="1" type="ORF">ACFQWB_05450</name>
</gene>
<dbReference type="Proteomes" id="UP001596528">
    <property type="component" value="Unassembled WGS sequence"/>
</dbReference>
<organism evidence="1 2">
    <name type="scientific">Paenibacillus thermoaerophilus</name>
    <dbReference type="NCBI Taxonomy" id="1215385"/>
    <lineage>
        <taxon>Bacteria</taxon>
        <taxon>Bacillati</taxon>
        <taxon>Bacillota</taxon>
        <taxon>Bacilli</taxon>
        <taxon>Bacillales</taxon>
        <taxon>Paenibacillaceae</taxon>
        <taxon>Paenibacillus</taxon>
    </lineage>
</organism>
<accession>A0ABW2V3L5</accession>
<comment type="caution">
    <text evidence="1">The sequence shown here is derived from an EMBL/GenBank/DDBJ whole genome shotgun (WGS) entry which is preliminary data.</text>
</comment>
<dbReference type="EMBL" id="JBHTGQ010000012">
    <property type="protein sequence ID" value="MFC7749390.1"/>
    <property type="molecule type" value="Genomic_DNA"/>
</dbReference>
<proteinExistence type="predicted"/>
<dbReference type="InterPro" id="IPR011990">
    <property type="entry name" value="TPR-like_helical_dom_sf"/>
</dbReference>
<evidence type="ECO:0000313" key="2">
    <source>
        <dbReference type="Proteomes" id="UP001596528"/>
    </source>
</evidence>
<reference evidence="2" key="1">
    <citation type="journal article" date="2019" name="Int. J. Syst. Evol. Microbiol.">
        <title>The Global Catalogue of Microorganisms (GCM) 10K type strain sequencing project: providing services to taxonomists for standard genome sequencing and annotation.</title>
        <authorList>
            <consortium name="The Broad Institute Genomics Platform"/>
            <consortium name="The Broad Institute Genome Sequencing Center for Infectious Disease"/>
            <person name="Wu L."/>
            <person name="Ma J."/>
        </authorList>
    </citation>
    <scope>NUCLEOTIDE SEQUENCE [LARGE SCALE GENOMIC DNA]</scope>
    <source>
        <strain evidence="2">JCM 18657</strain>
    </source>
</reference>
<name>A0ABW2V3L5_9BACL</name>
<dbReference type="SUPFAM" id="SSF48452">
    <property type="entry name" value="TPR-like"/>
    <property type="match status" value="1"/>
</dbReference>
<dbReference type="Gene3D" id="1.25.40.10">
    <property type="entry name" value="Tetratricopeptide repeat domain"/>
    <property type="match status" value="1"/>
</dbReference>
<evidence type="ECO:0000313" key="1">
    <source>
        <dbReference type="EMBL" id="MFC7749390.1"/>
    </source>
</evidence>